<dbReference type="InterPro" id="IPR005467">
    <property type="entry name" value="His_kinase_dom"/>
</dbReference>
<dbReference type="PROSITE" id="PS50109">
    <property type="entry name" value="HIS_KIN"/>
    <property type="match status" value="1"/>
</dbReference>
<evidence type="ECO:0000256" key="10">
    <source>
        <dbReference type="ARBA" id="ARBA00070616"/>
    </source>
</evidence>
<dbReference type="CDD" id="cd00075">
    <property type="entry name" value="HATPase"/>
    <property type="match status" value="1"/>
</dbReference>
<dbReference type="PANTHER" id="PTHR43065:SF10">
    <property type="entry name" value="PEROXIDE STRESS-ACTIVATED HISTIDINE KINASE MAK3"/>
    <property type="match status" value="1"/>
</dbReference>
<dbReference type="Pfam" id="PF00512">
    <property type="entry name" value="HisKA"/>
    <property type="match status" value="1"/>
</dbReference>
<dbReference type="PROSITE" id="PS50112">
    <property type="entry name" value="PAS"/>
    <property type="match status" value="1"/>
</dbReference>
<dbReference type="InterPro" id="IPR000700">
    <property type="entry name" value="PAS-assoc_C"/>
</dbReference>
<evidence type="ECO:0000256" key="1">
    <source>
        <dbReference type="ARBA" id="ARBA00000085"/>
    </source>
</evidence>
<feature type="coiled-coil region" evidence="11">
    <location>
        <begin position="120"/>
        <end position="161"/>
    </location>
</feature>
<dbReference type="SUPFAM" id="SSF47384">
    <property type="entry name" value="Homodimeric domain of signal transducing histidine kinase"/>
    <property type="match status" value="1"/>
</dbReference>
<dbReference type="Proteomes" id="UP000320176">
    <property type="component" value="Unassembled WGS sequence"/>
</dbReference>
<proteinExistence type="predicted"/>
<evidence type="ECO:0000256" key="9">
    <source>
        <dbReference type="ARBA" id="ARBA00059827"/>
    </source>
</evidence>
<feature type="domain" description="PAC" evidence="14">
    <location>
        <begin position="82"/>
        <end position="132"/>
    </location>
</feature>
<dbReference type="EMBL" id="SJPN01000004">
    <property type="protein sequence ID" value="TWU02458.1"/>
    <property type="molecule type" value="Genomic_DNA"/>
</dbReference>
<comment type="catalytic activity">
    <reaction evidence="1">
        <text>ATP + protein L-histidine = ADP + protein N-phospho-L-histidine.</text>
        <dbReference type="EC" id="2.7.13.3"/>
    </reaction>
</comment>
<keyword evidence="6" id="KW-0418">Kinase</keyword>
<dbReference type="CDD" id="cd00082">
    <property type="entry name" value="HisKA"/>
    <property type="match status" value="1"/>
</dbReference>
<evidence type="ECO:0000259" key="13">
    <source>
        <dbReference type="PROSITE" id="PS50112"/>
    </source>
</evidence>
<dbReference type="Gene3D" id="1.10.287.130">
    <property type="match status" value="1"/>
</dbReference>
<evidence type="ECO:0000256" key="5">
    <source>
        <dbReference type="ARBA" id="ARBA00022741"/>
    </source>
</evidence>
<evidence type="ECO:0000256" key="8">
    <source>
        <dbReference type="ARBA" id="ARBA00023012"/>
    </source>
</evidence>
<accession>A0A5C6ASF1</accession>
<dbReference type="EC" id="2.7.13.3" evidence="2"/>
<organism evidence="15 16">
    <name type="scientific">Stieleria varia</name>
    <dbReference type="NCBI Taxonomy" id="2528005"/>
    <lineage>
        <taxon>Bacteria</taxon>
        <taxon>Pseudomonadati</taxon>
        <taxon>Planctomycetota</taxon>
        <taxon>Planctomycetia</taxon>
        <taxon>Pirellulales</taxon>
        <taxon>Pirellulaceae</taxon>
        <taxon>Stieleria</taxon>
    </lineage>
</organism>
<keyword evidence="8" id="KW-0902">Two-component regulatory system</keyword>
<dbReference type="AlphaFoldDB" id="A0A5C6ASF1"/>
<dbReference type="OrthoDB" id="236031at2"/>
<keyword evidence="5" id="KW-0547">Nucleotide-binding</keyword>
<evidence type="ECO:0000313" key="16">
    <source>
        <dbReference type="Proteomes" id="UP000320176"/>
    </source>
</evidence>
<dbReference type="PROSITE" id="PS50113">
    <property type="entry name" value="PAC"/>
    <property type="match status" value="1"/>
</dbReference>
<evidence type="ECO:0000256" key="2">
    <source>
        <dbReference type="ARBA" id="ARBA00012438"/>
    </source>
</evidence>
<gene>
    <name evidence="15" type="primary">fixL_1</name>
    <name evidence="15" type="ORF">Pla52n_35080</name>
</gene>
<evidence type="ECO:0000256" key="3">
    <source>
        <dbReference type="ARBA" id="ARBA00022553"/>
    </source>
</evidence>
<dbReference type="Gene3D" id="3.30.565.10">
    <property type="entry name" value="Histidine kinase-like ATPase, C-terminal domain"/>
    <property type="match status" value="1"/>
</dbReference>
<comment type="function">
    <text evidence="9">Putative oxygen sensor; modulates the activity of FixJ, a transcriptional activator of nitrogen fixation fixK gene. FixL probably acts as a kinase that phosphorylates FixJ.</text>
</comment>
<evidence type="ECO:0000259" key="12">
    <source>
        <dbReference type="PROSITE" id="PS50109"/>
    </source>
</evidence>
<evidence type="ECO:0000256" key="4">
    <source>
        <dbReference type="ARBA" id="ARBA00022679"/>
    </source>
</evidence>
<dbReference type="GO" id="GO:0000155">
    <property type="term" value="F:phosphorelay sensor kinase activity"/>
    <property type="evidence" value="ECO:0007669"/>
    <property type="project" value="InterPro"/>
</dbReference>
<keyword evidence="11" id="KW-0175">Coiled coil</keyword>
<dbReference type="GO" id="GO:0006355">
    <property type="term" value="P:regulation of DNA-templated transcription"/>
    <property type="evidence" value="ECO:0007669"/>
    <property type="project" value="InterPro"/>
</dbReference>
<keyword evidence="3" id="KW-0597">Phosphoprotein</keyword>
<dbReference type="SMART" id="SM00091">
    <property type="entry name" value="PAS"/>
    <property type="match status" value="1"/>
</dbReference>
<dbReference type="SMART" id="SM00387">
    <property type="entry name" value="HATPase_c"/>
    <property type="match status" value="1"/>
</dbReference>
<dbReference type="InterPro" id="IPR013767">
    <property type="entry name" value="PAS_fold"/>
</dbReference>
<dbReference type="Gene3D" id="3.30.450.20">
    <property type="entry name" value="PAS domain"/>
    <property type="match status" value="1"/>
</dbReference>
<dbReference type="PANTHER" id="PTHR43065">
    <property type="entry name" value="SENSOR HISTIDINE KINASE"/>
    <property type="match status" value="1"/>
</dbReference>
<feature type="domain" description="Histidine kinase" evidence="12">
    <location>
        <begin position="170"/>
        <end position="375"/>
    </location>
</feature>
<dbReference type="InterPro" id="IPR000014">
    <property type="entry name" value="PAS"/>
</dbReference>
<keyword evidence="4 15" id="KW-0808">Transferase</keyword>
<keyword evidence="7" id="KW-0067">ATP-binding</keyword>
<dbReference type="CDD" id="cd00130">
    <property type="entry name" value="PAS"/>
    <property type="match status" value="1"/>
</dbReference>
<dbReference type="RefSeq" id="WP_146521263.1">
    <property type="nucleotide sequence ID" value="NZ_CP151726.1"/>
</dbReference>
<evidence type="ECO:0000313" key="15">
    <source>
        <dbReference type="EMBL" id="TWU02458.1"/>
    </source>
</evidence>
<dbReference type="FunFam" id="3.30.450.20:FF:000060">
    <property type="entry name" value="Sensor protein FixL"/>
    <property type="match status" value="1"/>
</dbReference>
<evidence type="ECO:0000259" key="14">
    <source>
        <dbReference type="PROSITE" id="PS50113"/>
    </source>
</evidence>
<dbReference type="SMART" id="SM00388">
    <property type="entry name" value="HisKA"/>
    <property type="match status" value="1"/>
</dbReference>
<keyword evidence="16" id="KW-1185">Reference proteome</keyword>
<dbReference type="PRINTS" id="PR00344">
    <property type="entry name" value="BCTRLSENSOR"/>
</dbReference>
<reference evidence="15 16" key="1">
    <citation type="submission" date="2019-02" db="EMBL/GenBank/DDBJ databases">
        <title>Deep-cultivation of Planctomycetes and their phenomic and genomic characterization uncovers novel biology.</title>
        <authorList>
            <person name="Wiegand S."/>
            <person name="Jogler M."/>
            <person name="Boedeker C."/>
            <person name="Pinto D."/>
            <person name="Vollmers J."/>
            <person name="Rivas-Marin E."/>
            <person name="Kohn T."/>
            <person name="Peeters S.H."/>
            <person name="Heuer A."/>
            <person name="Rast P."/>
            <person name="Oberbeckmann S."/>
            <person name="Bunk B."/>
            <person name="Jeske O."/>
            <person name="Meyerdierks A."/>
            <person name="Storesund J.E."/>
            <person name="Kallscheuer N."/>
            <person name="Luecker S."/>
            <person name="Lage O.M."/>
            <person name="Pohl T."/>
            <person name="Merkel B.J."/>
            <person name="Hornburger P."/>
            <person name="Mueller R.-W."/>
            <person name="Bruemmer F."/>
            <person name="Labrenz M."/>
            <person name="Spormann A.M."/>
            <person name="Op Den Camp H."/>
            <person name="Overmann J."/>
            <person name="Amann R."/>
            <person name="Jetten M.S.M."/>
            <person name="Mascher T."/>
            <person name="Medema M.H."/>
            <person name="Devos D.P."/>
            <person name="Kaster A.-K."/>
            <person name="Ovreas L."/>
            <person name="Rohde M."/>
            <person name="Galperin M.Y."/>
            <person name="Jogler C."/>
        </authorList>
    </citation>
    <scope>NUCLEOTIDE SEQUENCE [LARGE SCALE GENOMIC DNA]</scope>
    <source>
        <strain evidence="15 16">Pla52n</strain>
    </source>
</reference>
<dbReference type="NCBIfam" id="TIGR00229">
    <property type="entry name" value="sensory_box"/>
    <property type="match status" value="1"/>
</dbReference>
<comment type="caution">
    <text evidence="15">The sequence shown here is derived from an EMBL/GenBank/DDBJ whole genome shotgun (WGS) entry which is preliminary data.</text>
</comment>
<protein>
    <recommendedName>
        <fullName evidence="10">Sensor protein FixL</fullName>
        <ecNumber evidence="2">2.7.13.3</ecNumber>
    </recommendedName>
</protein>
<dbReference type="SUPFAM" id="SSF55785">
    <property type="entry name" value="PYP-like sensor domain (PAS domain)"/>
    <property type="match status" value="1"/>
</dbReference>
<dbReference type="InterPro" id="IPR036890">
    <property type="entry name" value="HATPase_C_sf"/>
</dbReference>
<evidence type="ECO:0000256" key="6">
    <source>
        <dbReference type="ARBA" id="ARBA00022777"/>
    </source>
</evidence>
<evidence type="ECO:0000256" key="11">
    <source>
        <dbReference type="SAM" id="Coils"/>
    </source>
</evidence>
<dbReference type="GO" id="GO:0005524">
    <property type="term" value="F:ATP binding"/>
    <property type="evidence" value="ECO:0007669"/>
    <property type="project" value="UniProtKB-KW"/>
</dbReference>
<dbReference type="SUPFAM" id="SSF55874">
    <property type="entry name" value="ATPase domain of HSP90 chaperone/DNA topoisomerase II/histidine kinase"/>
    <property type="match status" value="1"/>
</dbReference>
<dbReference type="InterPro" id="IPR036097">
    <property type="entry name" value="HisK_dim/P_sf"/>
</dbReference>
<dbReference type="InterPro" id="IPR004358">
    <property type="entry name" value="Sig_transdc_His_kin-like_C"/>
</dbReference>
<name>A0A5C6ASF1_9BACT</name>
<dbReference type="InterPro" id="IPR003594">
    <property type="entry name" value="HATPase_dom"/>
</dbReference>
<evidence type="ECO:0000256" key="7">
    <source>
        <dbReference type="ARBA" id="ARBA00022840"/>
    </source>
</evidence>
<feature type="domain" description="PAS" evidence="13">
    <location>
        <begin position="5"/>
        <end position="75"/>
    </location>
</feature>
<dbReference type="Pfam" id="PF00989">
    <property type="entry name" value="PAS"/>
    <property type="match status" value="1"/>
</dbReference>
<dbReference type="InterPro" id="IPR003661">
    <property type="entry name" value="HisK_dim/P_dom"/>
</dbReference>
<dbReference type="InterPro" id="IPR035965">
    <property type="entry name" value="PAS-like_dom_sf"/>
</dbReference>
<sequence length="382" mass="41252">MKHAGEAVLTAILETAVDAIILIDQQGIIRSVNPATVTMFGFSKEEMVGNNVKMLMPSPDRERHDQYLQNYCQTGVAKIIGIGREVAGQRKDGTAFPMHLAVSEIPVQDGRLFAGIIRDITALKAAQDELTMLNEDLERMVRQRTDELRAAQAELLQQERLATLGQVSGGIAHEIRNPLNAVKTSAYYLLNANSPAPEKVREHLERIDRQVTLIDNVITALTDVARMPEPTVGRCDVHALVASIAATISMDVNIKLIDRIPSNLPTVHVDANQLSIVFRNLIRNARDAMPKGGTIFLDATSDERTVSMRVSDTGPGIPPELLSRVMEPLFTTKARGMGLGLAISKAILQRNGGTISADNQSGSGAVFTVTLPIGVIGDGVAG</sequence>
<dbReference type="Pfam" id="PF02518">
    <property type="entry name" value="HATPase_c"/>
    <property type="match status" value="1"/>
</dbReference>